<evidence type="ECO:0000256" key="4">
    <source>
        <dbReference type="SAM" id="MobiDB-lite"/>
    </source>
</evidence>
<dbReference type="SUPFAM" id="SSF50978">
    <property type="entry name" value="WD40 repeat-like"/>
    <property type="match status" value="1"/>
</dbReference>
<protein>
    <submittedName>
        <fullName evidence="5">Uncharacterized protein</fullName>
    </submittedName>
</protein>
<dbReference type="InterPro" id="IPR015943">
    <property type="entry name" value="WD40/YVTN_repeat-like_dom_sf"/>
</dbReference>
<dbReference type="AlphaFoldDB" id="A0ABD3WLA5"/>
<evidence type="ECO:0000256" key="1">
    <source>
        <dbReference type="ARBA" id="ARBA00022574"/>
    </source>
</evidence>
<dbReference type="PANTHER" id="PTHR44472">
    <property type="entry name" value="DDB1- AND CUL4-ASSOCIATED FACTOR 4-RELATED"/>
    <property type="match status" value="1"/>
</dbReference>
<evidence type="ECO:0000313" key="6">
    <source>
        <dbReference type="Proteomes" id="UP001634394"/>
    </source>
</evidence>
<name>A0ABD3WLA5_SINWO</name>
<sequence length="532" mass="60666">MKPGNSVGEEEEDGSRRHDRHCGKRRCPKQSNQSKLKQIRKHKVNMSVSNHNRGQLGRGSKSSPGTSEEDNSKESKTIDIHFSIPGFYFDKEKNRYFKITSCQNATTGAMTREKLEEKAREEQRQRDLHKICFSEIQMNEKSCENSLPRIIMKANYGNITKEQLTTMMIKNKAASFKTASKSQLVFNGSNIQQLRQDSVEHMLQMEVNPSQDKILGLWCLKDSWIHHIQLLDIKENFRSSEKDSLSIKVKPCGAFISQSLSKVTHMCWASPEVSEENHQNMCLYVTMCPTGYSFSVALIRNFEPHEGQSCAVFDVNLGKKATWSCAWNAHLRHFSVGTEKCSLVIDPETRKMWEYNTYGSDPLSQVFSSQHGRFLFSGTKRGQILTHDLRSSSTRPCSSPLQQDLGICSLRLLKSDVDLIAADFTGKVCLWDLRMQKVVQEYHGHKNEYKVLPMHVDEHEKLVYGAGQDGYVRFWCLRSGELLNTIPPPVAASKESIPAIHFSMRWGNRPGNSGMIMGLQNKLYFYGSLPFE</sequence>
<dbReference type="InterPro" id="IPR036322">
    <property type="entry name" value="WD40_repeat_dom_sf"/>
</dbReference>
<evidence type="ECO:0000256" key="2">
    <source>
        <dbReference type="ARBA" id="ARBA00022737"/>
    </source>
</evidence>
<keyword evidence="6" id="KW-1185">Reference proteome</keyword>
<dbReference type="Pfam" id="PF23761">
    <property type="entry name" value="Beta-prop_DCAF4"/>
    <property type="match status" value="1"/>
</dbReference>
<keyword evidence="2" id="KW-0677">Repeat</keyword>
<accession>A0ABD3WLA5</accession>
<feature type="repeat" description="WD" evidence="3">
    <location>
        <begin position="442"/>
        <end position="485"/>
    </location>
</feature>
<dbReference type="PANTHER" id="PTHR44472:SF1">
    <property type="entry name" value="DDB1 AND CUL4 ASSOCIATED FACTOR 4"/>
    <property type="match status" value="1"/>
</dbReference>
<dbReference type="Gene3D" id="2.130.10.10">
    <property type="entry name" value="YVTN repeat-like/Quinoprotein amine dehydrogenase"/>
    <property type="match status" value="1"/>
</dbReference>
<organism evidence="5 6">
    <name type="scientific">Sinanodonta woodiana</name>
    <name type="common">Chinese pond mussel</name>
    <name type="synonym">Anodonta woodiana</name>
    <dbReference type="NCBI Taxonomy" id="1069815"/>
    <lineage>
        <taxon>Eukaryota</taxon>
        <taxon>Metazoa</taxon>
        <taxon>Spiralia</taxon>
        <taxon>Lophotrochozoa</taxon>
        <taxon>Mollusca</taxon>
        <taxon>Bivalvia</taxon>
        <taxon>Autobranchia</taxon>
        <taxon>Heteroconchia</taxon>
        <taxon>Palaeoheterodonta</taxon>
        <taxon>Unionida</taxon>
        <taxon>Unionoidea</taxon>
        <taxon>Unionidae</taxon>
        <taxon>Unioninae</taxon>
        <taxon>Sinanodonta</taxon>
    </lineage>
</organism>
<dbReference type="InterPro" id="IPR001680">
    <property type="entry name" value="WD40_rpt"/>
</dbReference>
<dbReference type="SMART" id="SM00320">
    <property type="entry name" value="WD40"/>
    <property type="match status" value="2"/>
</dbReference>
<evidence type="ECO:0000313" key="5">
    <source>
        <dbReference type="EMBL" id="KAL3874275.1"/>
    </source>
</evidence>
<keyword evidence="1 3" id="KW-0853">WD repeat</keyword>
<evidence type="ECO:0000256" key="3">
    <source>
        <dbReference type="PROSITE-ProRule" id="PRU00221"/>
    </source>
</evidence>
<feature type="region of interest" description="Disordered" evidence="4">
    <location>
        <begin position="1"/>
        <end position="77"/>
    </location>
</feature>
<dbReference type="InterPro" id="IPR052254">
    <property type="entry name" value="CUL4-DDB1_E3_ligase_receptor"/>
</dbReference>
<proteinExistence type="predicted"/>
<comment type="caution">
    <text evidence="5">The sequence shown here is derived from an EMBL/GenBank/DDBJ whole genome shotgun (WGS) entry which is preliminary data.</text>
</comment>
<reference evidence="5 6" key="1">
    <citation type="submission" date="2024-11" db="EMBL/GenBank/DDBJ databases">
        <title>Chromosome-level genome assembly of the freshwater bivalve Anodonta woodiana.</title>
        <authorList>
            <person name="Chen X."/>
        </authorList>
    </citation>
    <scope>NUCLEOTIDE SEQUENCE [LARGE SCALE GENOMIC DNA]</scope>
    <source>
        <strain evidence="5">MN2024</strain>
        <tissue evidence="5">Gills</tissue>
    </source>
</reference>
<dbReference type="PROSITE" id="PS50082">
    <property type="entry name" value="WD_REPEATS_2"/>
    <property type="match status" value="1"/>
</dbReference>
<dbReference type="Proteomes" id="UP001634394">
    <property type="component" value="Unassembled WGS sequence"/>
</dbReference>
<gene>
    <name evidence="5" type="ORF">ACJMK2_037315</name>
</gene>
<dbReference type="EMBL" id="JBJQND010000006">
    <property type="protein sequence ID" value="KAL3874275.1"/>
    <property type="molecule type" value="Genomic_DNA"/>
</dbReference>
<feature type="compositionally biased region" description="Basic residues" evidence="4">
    <location>
        <begin position="17"/>
        <end position="28"/>
    </location>
</feature>